<evidence type="ECO:0000256" key="2">
    <source>
        <dbReference type="SAM" id="Coils"/>
    </source>
</evidence>
<dbReference type="PANTHER" id="PTHR22696:SF1">
    <property type="entry name" value="E3 UBIQUITIN-PROTEIN LIGASE RNF26"/>
    <property type="match status" value="1"/>
</dbReference>
<feature type="compositionally biased region" description="Polar residues" evidence="3">
    <location>
        <begin position="462"/>
        <end position="477"/>
    </location>
</feature>
<proteinExistence type="predicted"/>
<keyword evidence="1" id="KW-0863">Zinc-finger</keyword>
<feature type="compositionally biased region" description="Acidic residues" evidence="3">
    <location>
        <begin position="127"/>
        <end position="142"/>
    </location>
</feature>
<dbReference type="Gene3D" id="3.30.40.10">
    <property type="entry name" value="Zinc/RING finger domain, C3HC4 (zinc finger)"/>
    <property type="match status" value="1"/>
</dbReference>
<dbReference type="eggNOG" id="ENOG502R55T">
    <property type="taxonomic scope" value="Eukaryota"/>
</dbReference>
<dbReference type="Proteomes" id="UP000019132">
    <property type="component" value="Unassembled WGS sequence"/>
</dbReference>
<dbReference type="Gene3D" id="3.30.70.330">
    <property type="match status" value="1"/>
</dbReference>
<organism evidence="5 6">
    <name type="scientific">Globisporangium ultimum (strain ATCC 200006 / CBS 805.95 / DAOM BR144)</name>
    <name type="common">Pythium ultimum</name>
    <dbReference type="NCBI Taxonomy" id="431595"/>
    <lineage>
        <taxon>Eukaryota</taxon>
        <taxon>Sar</taxon>
        <taxon>Stramenopiles</taxon>
        <taxon>Oomycota</taxon>
        <taxon>Peronosporomycetes</taxon>
        <taxon>Pythiales</taxon>
        <taxon>Pythiaceae</taxon>
        <taxon>Globisporangium</taxon>
    </lineage>
</organism>
<reference evidence="6" key="1">
    <citation type="journal article" date="2010" name="Genome Biol.">
        <title>Genome sequence of the necrotrophic plant pathogen Pythium ultimum reveals original pathogenicity mechanisms and effector repertoire.</title>
        <authorList>
            <person name="Levesque C.A."/>
            <person name="Brouwer H."/>
            <person name="Cano L."/>
            <person name="Hamilton J.P."/>
            <person name="Holt C."/>
            <person name="Huitema E."/>
            <person name="Raffaele S."/>
            <person name="Robideau G.P."/>
            <person name="Thines M."/>
            <person name="Win J."/>
            <person name="Zerillo M.M."/>
            <person name="Beakes G.W."/>
            <person name="Boore J.L."/>
            <person name="Busam D."/>
            <person name="Dumas B."/>
            <person name="Ferriera S."/>
            <person name="Fuerstenberg S.I."/>
            <person name="Gachon C.M."/>
            <person name="Gaulin E."/>
            <person name="Govers F."/>
            <person name="Grenville-Briggs L."/>
            <person name="Horner N."/>
            <person name="Hostetler J."/>
            <person name="Jiang R.H."/>
            <person name="Johnson J."/>
            <person name="Krajaejun T."/>
            <person name="Lin H."/>
            <person name="Meijer H.J."/>
            <person name="Moore B."/>
            <person name="Morris P."/>
            <person name="Phuntmart V."/>
            <person name="Puiu D."/>
            <person name="Shetty J."/>
            <person name="Stajich J.E."/>
            <person name="Tripathy S."/>
            <person name="Wawra S."/>
            <person name="van West P."/>
            <person name="Whitty B.R."/>
            <person name="Coutinho P.M."/>
            <person name="Henrissat B."/>
            <person name="Martin F."/>
            <person name="Thomas P.D."/>
            <person name="Tyler B.M."/>
            <person name="De Vries R.P."/>
            <person name="Kamoun S."/>
            <person name="Yandell M."/>
            <person name="Tisserat N."/>
            <person name="Buell C.R."/>
        </authorList>
    </citation>
    <scope>NUCLEOTIDE SEQUENCE</scope>
    <source>
        <strain evidence="6">DAOM:BR144</strain>
    </source>
</reference>
<dbReference type="AlphaFoldDB" id="K3X4I9"/>
<dbReference type="InParanoid" id="K3X4I9"/>
<feature type="domain" description="RING-type" evidence="4">
    <location>
        <begin position="885"/>
        <end position="922"/>
    </location>
</feature>
<keyword evidence="6" id="KW-1185">Reference proteome</keyword>
<keyword evidence="1" id="KW-0479">Metal-binding</keyword>
<evidence type="ECO:0000256" key="1">
    <source>
        <dbReference type="PROSITE-ProRule" id="PRU00175"/>
    </source>
</evidence>
<feature type="coiled-coil region" evidence="2">
    <location>
        <begin position="843"/>
        <end position="878"/>
    </location>
</feature>
<dbReference type="Pfam" id="PF00076">
    <property type="entry name" value="RRM_1"/>
    <property type="match status" value="1"/>
</dbReference>
<feature type="compositionally biased region" description="Basic and acidic residues" evidence="3">
    <location>
        <begin position="450"/>
        <end position="459"/>
    </location>
</feature>
<keyword evidence="2" id="KW-0175">Coiled coil</keyword>
<dbReference type="HOGENOM" id="CLU_009249_0_0_1"/>
<dbReference type="InterPro" id="IPR000504">
    <property type="entry name" value="RRM_dom"/>
</dbReference>
<accession>K3X4I9</accession>
<dbReference type="VEuPathDB" id="FungiDB:PYU1_G012112"/>
<keyword evidence="1" id="KW-0862">Zinc</keyword>
<evidence type="ECO:0000313" key="6">
    <source>
        <dbReference type="Proteomes" id="UP000019132"/>
    </source>
</evidence>
<dbReference type="OMA" id="TGRTKGH"/>
<feature type="compositionally biased region" description="Acidic residues" evidence="3">
    <location>
        <begin position="602"/>
        <end position="617"/>
    </location>
</feature>
<feature type="region of interest" description="Disordered" evidence="3">
    <location>
        <begin position="448"/>
        <end position="480"/>
    </location>
</feature>
<evidence type="ECO:0000313" key="5">
    <source>
        <dbReference type="EnsemblProtists" id="PYU1_T012138"/>
    </source>
</evidence>
<evidence type="ECO:0000256" key="3">
    <source>
        <dbReference type="SAM" id="MobiDB-lite"/>
    </source>
</evidence>
<dbReference type="GO" id="GO:0061630">
    <property type="term" value="F:ubiquitin protein ligase activity"/>
    <property type="evidence" value="ECO:0007669"/>
    <property type="project" value="TreeGrafter"/>
</dbReference>
<feature type="region of interest" description="Disordered" evidence="3">
    <location>
        <begin position="51"/>
        <end position="90"/>
    </location>
</feature>
<dbReference type="SUPFAM" id="SSF57850">
    <property type="entry name" value="RING/U-box"/>
    <property type="match status" value="1"/>
</dbReference>
<dbReference type="EMBL" id="GL376601">
    <property type="status" value="NOT_ANNOTATED_CDS"/>
    <property type="molecule type" value="Genomic_DNA"/>
</dbReference>
<dbReference type="InterPro" id="IPR012677">
    <property type="entry name" value="Nucleotide-bd_a/b_plait_sf"/>
</dbReference>
<feature type="region of interest" description="Disordered" evidence="3">
    <location>
        <begin position="127"/>
        <end position="146"/>
    </location>
</feature>
<feature type="region of interest" description="Disordered" evidence="3">
    <location>
        <begin position="1"/>
        <end position="24"/>
    </location>
</feature>
<feature type="region of interest" description="Disordered" evidence="3">
    <location>
        <begin position="587"/>
        <end position="641"/>
    </location>
</feature>
<dbReference type="SUPFAM" id="SSF54928">
    <property type="entry name" value="RNA-binding domain, RBD"/>
    <property type="match status" value="1"/>
</dbReference>
<reference evidence="6" key="2">
    <citation type="submission" date="2010-04" db="EMBL/GenBank/DDBJ databases">
        <authorList>
            <person name="Buell R."/>
            <person name="Hamilton J."/>
            <person name="Hostetler J."/>
        </authorList>
    </citation>
    <scope>NUCLEOTIDE SEQUENCE [LARGE SCALE GENOMIC DNA]</scope>
    <source>
        <strain evidence="6">DAOM:BR144</strain>
    </source>
</reference>
<dbReference type="GO" id="GO:0006511">
    <property type="term" value="P:ubiquitin-dependent protein catabolic process"/>
    <property type="evidence" value="ECO:0007669"/>
    <property type="project" value="TreeGrafter"/>
</dbReference>
<feature type="compositionally biased region" description="Low complexity" evidence="3">
    <location>
        <begin position="51"/>
        <end position="66"/>
    </location>
</feature>
<dbReference type="GO" id="GO:0016567">
    <property type="term" value="P:protein ubiquitination"/>
    <property type="evidence" value="ECO:0007669"/>
    <property type="project" value="TreeGrafter"/>
</dbReference>
<dbReference type="PANTHER" id="PTHR22696">
    <property type="entry name" value="E3 UBIQUITIN-PROTEIN LIGASE RNF26"/>
    <property type="match status" value="1"/>
</dbReference>
<dbReference type="GO" id="GO:0003723">
    <property type="term" value="F:RNA binding"/>
    <property type="evidence" value="ECO:0007669"/>
    <property type="project" value="InterPro"/>
</dbReference>
<dbReference type="PROSITE" id="PS50089">
    <property type="entry name" value="ZF_RING_2"/>
    <property type="match status" value="1"/>
</dbReference>
<name>K3X4I9_GLOUD</name>
<reference evidence="5" key="3">
    <citation type="submission" date="2015-02" db="UniProtKB">
        <authorList>
            <consortium name="EnsemblProtists"/>
        </authorList>
    </citation>
    <scope>IDENTIFICATION</scope>
    <source>
        <strain evidence="5">DAOM BR144</strain>
    </source>
</reference>
<dbReference type="InterPro" id="IPR001841">
    <property type="entry name" value="Znf_RING"/>
</dbReference>
<dbReference type="Pfam" id="PF13920">
    <property type="entry name" value="zf-C3HC4_3"/>
    <property type="match status" value="1"/>
</dbReference>
<dbReference type="GO" id="GO:0008270">
    <property type="term" value="F:zinc ion binding"/>
    <property type="evidence" value="ECO:0007669"/>
    <property type="project" value="UniProtKB-KW"/>
</dbReference>
<protein>
    <recommendedName>
        <fullName evidence="4">RING-type domain-containing protein</fullName>
    </recommendedName>
</protein>
<feature type="region of interest" description="Disordered" evidence="3">
    <location>
        <begin position="513"/>
        <end position="556"/>
    </location>
</feature>
<dbReference type="InterPro" id="IPR035979">
    <property type="entry name" value="RBD_domain_sf"/>
</dbReference>
<evidence type="ECO:0000259" key="4">
    <source>
        <dbReference type="PROSITE" id="PS50089"/>
    </source>
</evidence>
<dbReference type="InterPro" id="IPR013083">
    <property type="entry name" value="Znf_RING/FYVE/PHD"/>
</dbReference>
<feature type="compositionally biased region" description="Acidic residues" evidence="3">
    <location>
        <begin position="519"/>
        <end position="531"/>
    </location>
</feature>
<dbReference type="CDD" id="cd16649">
    <property type="entry name" value="mRING-HC-C3HC5_CGRF1-like"/>
    <property type="match status" value="1"/>
</dbReference>
<sequence length="933" mass="104559">MVTAAGAAMEKTPRRRTAPLFGPNDEVAIQNEIRTMIAQTEQLLLGSQRAQPEVQLQQQHPQSLASTLLPRPPPMEHPSHQRNSSASTRPSRLTLSDIMGNSIQDSEDNGSDLGHHVRSGLVLADADFEGDGDDEDDDESTEEGSLSTDIGAMFETDELSDGEMDLYASQVNPQRTYQLNRDLSHEGYGGLNVASIDVEDVGTDDDDATHSERFPSVSNCDVNVSKAQALKDSMQGNLVRLGFKENLTRLALDAGLQEIEHYDSDCELAYVDIFMSLVKMVCDAHLDSFSHRLPHVAWINPDDSWSGVTLANGSDRLPHISSLPFKWPVFDMAQFEFGNARPGTCFDSVCVLTNLPKVSMDRTEELMEILSCNLFCMIGDPIQVVIPSVSATGRTKGHAFLEFDDPAMAKACASAIDGLTWGRGPFGRIRSNMFRQYQVKSPTALQMRSEAIRNGESRRSQRTAMNESMGSSTTDANGTGARTEYAQFNEEDIETRNTNFFNRWRERFDDSFYTSSEGEGVDEGDDAESEDGGVWAPDAHPRGEFPSRQPFPQHPISIDDMDIEHLEHHNVMASHPSFGLRHFSSQELGQSRVNESQLSSDADGDDDDEKEYEDNESWESSSMSELLQADRERVSSDSHARLLNSRSSDLSDVRLPSPRIGALNHDPSVPNDFVSVGDEDEIVQTADESEKPWRSYCEELIARNREMQEQVAYARRRIMQLGHNNQKLHLLIDRVERDRDGLMFENDLLQTQLNGYEDHARHHAALTKELTVLRKCLKKKVSGLKGSSQDSPFSLHQEIEVKHSMMTNQHASSSSSASLDDVRFVFQQQLSSQALTLKSFDELKDWEQLLESSLASVRAMKEEKALELQKKLDRQVEEQQELKLCVICLSNEKSILCLPCRHLCLCESCSAHEEVEKCPICRLHIDEMLLVYA</sequence>
<dbReference type="EnsemblProtists" id="PYU1_T012138">
    <property type="protein sequence ID" value="PYU1_T012138"/>
    <property type="gene ID" value="PYU1_G012112"/>
</dbReference>
<feature type="compositionally biased region" description="Polar residues" evidence="3">
    <location>
        <begin position="81"/>
        <end position="90"/>
    </location>
</feature>
<feature type="compositionally biased region" description="Basic and acidic residues" evidence="3">
    <location>
        <begin position="628"/>
        <end position="640"/>
    </location>
</feature>